<keyword evidence="11" id="KW-1185">Reference proteome</keyword>
<dbReference type="STRING" id="13249.T1I6L2"/>
<proteinExistence type="inferred from homology"/>
<dbReference type="Gene3D" id="3.60.15.10">
    <property type="entry name" value="Ribonuclease Z/Hydroxyacylglutathione hydrolase-like"/>
    <property type="match status" value="1"/>
</dbReference>
<organism evidence="10 11">
    <name type="scientific">Rhodnius prolixus</name>
    <name type="common">Triatomid bug</name>
    <dbReference type="NCBI Taxonomy" id="13249"/>
    <lineage>
        <taxon>Eukaryota</taxon>
        <taxon>Metazoa</taxon>
        <taxon>Ecdysozoa</taxon>
        <taxon>Arthropoda</taxon>
        <taxon>Hexapoda</taxon>
        <taxon>Insecta</taxon>
        <taxon>Pterygota</taxon>
        <taxon>Neoptera</taxon>
        <taxon>Paraneoptera</taxon>
        <taxon>Hemiptera</taxon>
        <taxon>Heteroptera</taxon>
        <taxon>Panheteroptera</taxon>
        <taxon>Cimicomorpha</taxon>
        <taxon>Reduviidae</taxon>
        <taxon>Triatominae</taxon>
        <taxon>Rhodnius</taxon>
    </lineage>
</organism>
<evidence type="ECO:0000256" key="4">
    <source>
        <dbReference type="ARBA" id="ARBA00022722"/>
    </source>
</evidence>
<evidence type="ECO:0000313" key="10">
    <source>
        <dbReference type="EnsemblMetazoa" id="RPRC011933-PA"/>
    </source>
</evidence>
<dbReference type="AlphaFoldDB" id="T1I6L2"/>
<dbReference type="Proteomes" id="UP000015103">
    <property type="component" value="Unassembled WGS sequence"/>
</dbReference>
<sequence length="380" mass="43014">MRIIFLGTASSYPTTQRGVSCTAVRFEDGDVWIFDCGEGSQIQIQKSSIHPGRIKKIFITHLHGDHLFGLPGLMCTLGNQVQEKSAEFLLEIYGPLGLKRYLRESLNLSRSPLTFQYVVHELIPPQDVLSEEIKQWAILEEAEGLLHLQEKLGKQIGSEANTWHLFEDDKVKVEAGFLIHRIPTFGFVIKEKPVQGSLKTEILLEKGLKPGKLYGKFKKGESVILPSGEIVSFQLVKMMKNNIFYIRPEDVLGEPKPGRILTILGDTCDSTGMIHIAEDSDLLIHEATLEDGLKEMALKKMHSTPSMAVDFASKIKAKKLILFHFSQRYRPLEEEEKDSSSVYTILEEARMAIEKNNLQINVDIAHDFMEVDVKRRLINV</sequence>
<evidence type="ECO:0000256" key="7">
    <source>
        <dbReference type="ARBA" id="ARBA00022801"/>
    </source>
</evidence>
<dbReference type="InParanoid" id="T1I6L2"/>
<dbReference type="EnsemblMetazoa" id="RPRC011933-RA">
    <property type="protein sequence ID" value="RPRC011933-PA"/>
    <property type="gene ID" value="RPRC011933"/>
</dbReference>
<dbReference type="OMA" id="EEWREPC"/>
<evidence type="ECO:0000256" key="6">
    <source>
        <dbReference type="ARBA" id="ARBA00022759"/>
    </source>
</evidence>
<dbReference type="PANTHER" id="PTHR46018">
    <property type="entry name" value="ZINC PHOSPHODIESTERASE ELAC PROTEIN 1"/>
    <property type="match status" value="1"/>
</dbReference>
<reference evidence="10" key="1">
    <citation type="submission" date="2015-05" db="UniProtKB">
        <authorList>
            <consortium name="EnsemblMetazoa"/>
        </authorList>
    </citation>
    <scope>IDENTIFICATION</scope>
</reference>
<comment type="cofactor">
    <cofactor evidence="1">
        <name>Zn(2+)</name>
        <dbReference type="ChEBI" id="CHEBI:29105"/>
    </cofactor>
</comment>
<keyword evidence="4" id="KW-0540">Nuclease</keyword>
<dbReference type="InterPro" id="IPR036866">
    <property type="entry name" value="RibonucZ/Hydroxyglut_hydro"/>
</dbReference>
<evidence type="ECO:0000313" key="11">
    <source>
        <dbReference type="Proteomes" id="UP000015103"/>
    </source>
</evidence>
<evidence type="ECO:0000256" key="8">
    <source>
        <dbReference type="ARBA" id="ARBA00022833"/>
    </source>
</evidence>
<evidence type="ECO:0000256" key="3">
    <source>
        <dbReference type="ARBA" id="ARBA00022694"/>
    </source>
</evidence>
<dbReference type="GO" id="GO:0042781">
    <property type="term" value="F:3'-tRNA processing endoribonuclease activity"/>
    <property type="evidence" value="ECO:0007669"/>
    <property type="project" value="TreeGrafter"/>
</dbReference>
<dbReference type="EMBL" id="ACPB03021612">
    <property type="status" value="NOT_ANNOTATED_CDS"/>
    <property type="molecule type" value="Genomic_DNA"/>
</dbReference>
<keyword evidence="5" id="KW-0479">Metal-binding</keyword>
<dbReference type="HAMAP" id="MF_01818">
    <property type="entry name" value="RNase_Z_BN"/>
    <property type="match status" value="1"/>
</dbReference>
<keyword evidence="6" id="KW-0255">Endonuclease</keyword>
<keyword evidence="7" id="KW-0378">Hydrolase</keyword>
<dbReference type="GO" id="GO:0005634">
    <property type="term" value="C:nucleus"/>
    <property type="evidence" value="ECO:0007669"/>
    <property type="project" value="TreeGrafter"/>
</dbReference>
<dbReference type="InterPro" id="IPR013471">
    <property type="entry name" value="RNase_Z/BN"/>
</dbReference>
<comment type="subunit">
    <text evidence="2">Homodimer.</text>
</comment>
<dbReference type="CDD" id="cd07717">
    <property type="entry name" value="RNaseZ_ZiPD-like_MBL-fold"/>
    <property type="match status" value="1"/>
</dbReference>
<feature type="domain" description="Metallo-beta-lactamase" evidence="9">
    <location>
        <begin position="15"/>
        <end position="74"/>
    </location>
</feature>
<keyword evidence="3" id="KW-0819">tRNA processing</keyword>
<accession>T1I6L2</accession>
<dbReference type="PANTHER" id="PTHR46018:SF2">
    <property type="entry name" value="ZINC PHOSPHODIESTERASE ELAC PROTEIN 1"/>
    <property type="match status" value="1"/>
</dbReference>
<evidence type="ECO:0000256" key="1">
    <source>
        <dbReference type="ARBA" id="ARBA00001947"/>
    </source>
</evidence>
<keyword evidence="8" id="KW-0862">Zinc</keyword>
<dbReference type="HOGENOM" id="CLU_031317_2_2_1"/>
<dbReference type="GO" id="GO:0046872">
    <property type="term" value="F:metal ion binding"/>
    <property type="evidence" value="ECO:0007669"/>
    <property type="project" value="UniProtKB-KW"/>
</dbReference>
<evidence type="ECO:0000259" key="9">
    <source>
        <dbReference type="Pfam" id="PF00753"/>
    </source>
</evidence>
<evidence type="ECO:0000256" key="5">
    <source>
        <dbReference type="ARBA" id="ARBA00022723"/>
    </source>
</evidence>
<dbReference type="eggNOG" id="KOG2121">
    <property type="taxonomic scope" value="Eukaryota"/>
</dbReference>
<dbReference type="Pfam" id="PF00753">
    <property type="entry name" value="Lactamase_B"/>
    <property type="match status" value="1"/>
</dbReference>
<evidence type="ECO:0000256" key="2">
    <source>
        <dbReference type="ARBA" id="ARBA00011738"/>
    </source>
</evidence>
<name>T1I6L2_RHOPR</name>
<dbReference type="VEuPathDB" id="VectorBase:RPRC011933"/>
<dbReference type="SUPFAM" id="SSF56281">
    <property type="entry name" value="Metallo-hydrolase/oxidoreductase"/>
    <property type="match status" value="1"/>
</dbReference>
<protein>
    <submittedName>
        <fullName evidence="10">Lactamase_B domain-containing protein</fullName>
    </submittedName>
</protein>
<dbReference type="InterPro" id="IPR001279">
    <property type="entry name" value="Metallo-B-lactamas"/>
</dbReference>